<feature type="compositionally biased region" description="Basic and acidic residues" evidence="8">
    <location>
        <begin position="82"/>
        <end position="91"/>
    </location>
</feature>
<sequence>MVGRFARKNMPESFSWSYKRRYKTGYVWQDLLDDDLINPISDNEYVLKGSDISSSTIKDYSYTEEKVGKQKDEFLQEDLKTNCKEENHSHSSETSMYISTKSSSEIEEEYSPTFGSETSTVTDDSAKAHKMENKSTSDEKAPSDDKTDRSSPFYSTLLSKKNKKRSNKVSTNDENPKISSSAADHEPNLTKSKSYSNGASNVFRNLMSCGALDTNDSAVVPINKQSNNNKPNSSLLNMCSSDLKNVNSAAEICKRDHRVGGSQRIFGTPRWTQQQLCGRKSFDGVKDSVKNKSDLRDQKAPCAAAYKPVNGPICS</sequence>
<evidence type="ECO:0000256" key="1">
    <source>
        <dbReference type="ARBA" id="ARBA00004413"/>
    </source>
</evidence>
<evidence type="ECO:0000256" key="3">
    <source>
        <dbReference type="ARBA" id="ARBA00022475"/>
    </source>
</evidence>
<dbReference type="PANTHER" id="PTHR31083">
    <property type="entry name" value="UPSTREAM OF FLC PROTEIN (DUF966)"/>
    <property type="match status" value="1"/>
</dbReference>
<feature type="compositionally biased region" description="Polar residues" evidence="8">
    <location>
        <begin position="113"/>
        <end position="123"/>
    </location>
</feature>
<dbReference type="Pfam" id="PF06136">
    <property type="entry name" value="SOK"/>
    <property type="match status" value="1"/>
</dbReference>
<keyword evidence="4" id="KW-0132">Cell division</keyword>
<evidence type="ECO:0000256" key="7">
    <source>
        <dbReference type="ARBA" id="ARBA00024211"/>
    </source>
</evidence>
<feature type="region of interest" description="Disordered" evidence="8">
    <location>
        <begin position="82"/>
        <end position="197"/>
    </location>
</feature>
<gene>
    <name evidence="10" type="ORF">DH2020_002647</name>
</gene>
<evidence type="ECO:0000313" key="11">
    <source>
        <dbReference type="Proteomes" id="UP001318860"/>
    </source>
</evidence>
<evidence type="ECO:0000256" key="8">
    <source>
        <dbReference type="SAM" id="MobiDB-lite"/>
    </source>
</evidence>
<feature type="compositionally biased region" description="Basic and acidic residues" evidence="8">
    <location>
        <begin position="124"/>
        <end position="149"/>
    </location>
</feature>
<keyword evidence="3" id="KW-1003">Cell membrane</keyword>
<feature type="domain" description="SOSEKI DIX-like" evidence="9">
    <location>
        <begin position="8"/>
        <end position="52"/>
    </location>
</feature>
<evidence type="ECO:0000259" key="9">
    <source>
        <dbReference type="Pfam" id="PF06136"/>
    </source>
</evidence>
<dbReference type="InterPro" id="IPR010369">
    <property type="entry name" value="SOK"/>
</dbReference>
<feature type="compositionally biased region" description="Polar residues" evidence="8">
    <location>
        <begin position="92"/>
        <end position="101"/>
    </location>
</feature>
<reference evidence="10 11" key="1">
    <citation type="journal article" date="2021" name="Comput. Struct. Biotechnol. J.">
        <title>De novo genome assembly of the potent medicinal plant Rehmannia glutinosa using nanopore technology.</title>
        <authorList>
            <person name="Ma L."/>
            <person name="Dong C."/>
            <person name="Song C."/>
            <person name="Wang X."/>
            <person name="Zheng X."/>
            <person name="Niu Y."/>
            <person name="Chen S."/>
            <person name="Feng W."/>
        </authorList>
    </citation>
    <scope>NUCLEOTIDE SEQUENCE [LARGE SCALE GENOMIC DNA]</scope>
    <source>
        <strain evidence="10">DH-2019</strain>
    </source>
</reference>
<dbReference type="EMBL" id="JABTTQ020000002">
    <property type="protein sequence ID" value="KAK6162806.1"/>
    <property type="molecule type" value="Genomic_DNA"/>
</dbReference>
<dbReference type="InterPro" id="IPR048351">
    <property type="entry name" value="SOK_DIX"/>
</dbReference>
<accession>A0ABR0XUI5</accession>
<evidence type="ECO:0000313" key="10">
    <source>
        <dbReference type="EMBL" id="KAK6162806.1"/>
    </source>
</evidence>
<proteinExistence type="inferred from homology"/>
<comment type="caution">
    <text evidence="10">The sequence shown here is derived from an EMBL/GenBank/DDBJ whole genome shotgun (WGS) entry which is preliminary data.</text>
</comment>
<evidence type="ECO:0000256" key="5">
    <source>
        <dbReference type="ARBA" id="ARBA00023136"/>
    </source>
</evidence>
<evidence type="ECO:0000256" key="4">
    <source>
        <dbReference type="ARBA" id="ARBA00022618"/>
    </source>
</evidence>
<organism evidence="10 11">
    <name type="scientific">Rehmannia glutinosa</name>
    <name type="common">Chinese foxglove</name>
    <dbReference type="NCBI Taxonomy" id="99300"/>
    <lineage>
        <taxon>Eukaryota</taxon>
        <taxon>Viridiplantae</taxon>
        <taxon>Streptophyta</taxon>
        <taxon>Embryophyta</taxon>
        <taxon>Tracheophyta</taxon>
        <taxon>Spermatophyta</taxon>
        <taxon>Magnoliopsida</taxon>
        <taxon>eudicotyledons</taxon>
        <taxon>Gunneridae</taxon>
        <taxon>Pentapetalae</taxon>
        <taxon>asterids</taxon>
        <taxon>lamiids</taxon>
        <taxon>Lamiales</taxon>
        <taxon>Orobanchaceae</taxon>
        <taxon>Rehmannieae</taxon>
        <taxon>Rehmannia</taxon>
    </lineage>
</organism>
<name>A0ABR0XUI5_REHGL</name>
<protein>
    <recommendedName>
        <fullName evidence="9">SOSEKI DIX-like domain-containing protein</fullName>
    </recommendedName>
</protein>
<keyword evidence="5" id="KW-0472">Membrane</keyword>
<keyword evidence="2" id="KW-0217">Developmental protein</keyword>
<dbReference type="PANTHER" id="PTHR31083:SF5">
    <property type="entry name" value="PROTEIN SOSEKI 1"/>
    <property type="match status" value="1"/>
</dbReference>
<keyword evidence="6" id="KW-0131">Cell cycle</keyword>
<evidence type="ECO:0000256" key="6">
    <source>
        <dbReference type="ARBA" id="ARBA00023306"/>
    </source>
</evidence>
<comment type="similarity">
    <text evidence="7">Belongs to the SOSEKI family.</text>
</comment>
<evidence type="ECO:0000256" key="2">
    <source>
        <dbReference type="ARBA" id="ARBA00022473"/>
    </source>
</evidence>
<dbReference type="Proteomes" id="UP001318860">
    <property type="component" value="Unassembled WGS sequence"/>
</dbReference>
<comment type="subcellular location">
    <subcellularLocation>
        <location evidence="1">Cell membrane</location>
        <topology evidence="1">Peripheral membrane protein</topology>
        <orientation evidence="1">Cytoplasmic side</orientation>
    </subcellularLocation>
</comment>
<keyword evidence="11" id="KW-1185">Reference proteome</keyword>